<evidence type="ECO:0000313" key="2">
    <source>
        <dbReference type="EMBL" id="CAK9864969.1"/>
    </source>
</evidence>
<gene>
    <name evidence="2" type="ORF">CSSPJE1EN2_LOCUS7964</name>
</gene>
<protein>
    <submittedName>
        <fullName evidence="2">Uncharacterized protein</fullName>
    </submittedName>
</protein>
<organism evidence="2 3">
    <name type="scientific">Sphagnum jensenii</name>
    <dbReference type="NCBI Taxonomy" id="128206"/>
    <lineage>
        <taxon>Eukaryota</taxon>
        <taxon>Viridiplantae</taxon>
        <taxon>Streptophyta</taxon>
        <taxon>Embryophyta</taxon>
        <taxon>Bryophyta</taxon>
        <taxon>Sphagnophytina</taxon>
        <taxon>Sphagnopsida</taxon>
        <taxon>Sphagnales</taxon>
        <taxon>Sphagnaceae</taxon>
        <taxon>Sphagnum</taxon>
    </lineage>
</organism>
<evidence type="ECO:0000313" key="3">
    <source>
        <dbReference type="Proteomes" id="UP001497522"/>
    </source>
</evidence>
<name>A0ABP1AQU4_9BRYO</name>
<feature type="region of interest" description="Disordered" evidence="1">
    <location>
        <begin position="1"/>
        <end position="20"/>
    </location>
</feature>
<dbReference type="EMBL" id="OZ023716">
    <property type="protein sequence ID" value="CAK9864969.1"/>
    <property type="molecule type" value="Genomic_DNA"/>
</dbReference>
<dbReference type="CDD" id="cd22884">
    <property type="entry name" value="TOM22"/>
    <property type="match status" value="1"/>
</dbReference>
<sequence>MAGDEKGGEKGGGAAAVGGWSRGLADSSVYQKARRAASDTARFSQKLAWSTGKAAWSAGATFLELVVPLIIEMDRERQMVD</sequence>
<dbReference type="Proteomes" id="UP001497522">
    <property type="component" value="Chromosome 15"/>
</dbReference>
<dbReference type="PANTHER" id="PTHR46867">
    <property type="entry name" value="MITOCHONDRIAL IMPORT RECEPTOR SUBUNIT TOM9-2"/>
    <property type="match status" value="1"/>
</dbReference>
<dbReference type="PANTHER" id="PTHR46867:SF4">
    <property type="entry name" value="MITOCHONDRIAL IMPORT RECEPTOR SUBUNIT TOM9-2"/>
    <property type="match status" value="1"/>
</dbReference>
<dbReference type="InterPro" id="IPR017411">
    <property type="entry name" value="Tom22_pln"/>
</dbReference>
<accession>A0ABP1AQU4</accession>
<proteinExistence type="predicted"/>
<evidence type="ECO:0000256" key="1">
    <source>
        <dbReference type="SAM" id="MobiDB-lite"/>
    </source>
</evidence>
<reference evidence="2" key="1">
    <citation type="submission" date="2024-03" db="EMBL/GenBank/DDBJ databases">
        <authorList>
            <consortium name="ELIXIR-Norway"/>
            <consortium name="Elixir Norway"/>
        </authorList>
    </citation>
    <scope>NUCLEOTIDE SEQUENCE</scope>
</reference>
<keyword evidence="3" id="KW-1185">Reference proteome</keyword>